<dbReference type="InterPro" id="IPR033479">
    <property type="entry name" value="dCache_1"/>
</dbReference>
<dbReference type="EMBL" id="JBHSNO010000006">
    <property type="protein sequence ID" value="MFC5589866.1"/>
    <property type="molecule type" value="Genomic_DNA"/>
</dbReference>
<dbReference type="InterPro" id="IPR029151">
    <property type="entry name" value="Sensor-like_sf"/>
</dbReference>
<dbReference type="GO" id="GO:0052621">
    <property type="term" value="F:diguanylate cyclase activity"/>
    <property type="evidence" value="ECO:0007669"/>
    <property type="project" value="UniProtKB-EC"/>
</dbReference>
<keyword evidence="8" id="KW-0808">Transferase</keyword>
<dbReference type="SUPFAM" id="SSF103190">
    <property type="entry name" value="Sensory domain-like"/>
    <property type="match status" value="2"/>
</dbReference>
<dbReference type="CDD" id="cd01949">
    <property type="entry name" value="GGDEF"/>
    <property type="match status" value="1"/>
</dbReference>
<dbReference type="Pfam" id="PF02743">
    <property type="entry name" value="dCache_1"/>
    <property type="match status" value="1"/>
</dbReference>
<dbReference type="EC" id="2.7.7.65" evidence="8"/>
<name>A0ABW0TM38_9BACL</name>
<evidence type="ECO:0000256" key="1">
    <source>
        <dbReference type="ARBA" id="ARBA00004651"/>
    </source>
</evidence>
<evidence type="ECO:0000256" key="3">
    <source>
        <dbReference type="ARBA" id="ARBA00022692"/>
    </source>
</evidence>
<dbReference type="Pfam" id="PF00990">
    <property type="entry name" value="GGDEF"/>
    <property type="match status" value="1"/>
</dbReference>
<dbReference type="PROSITE" id="PS50887">
    <property type="entry name" value="GGDEF"/>
    <property type="match status" value="1"/>
</dbReference>
<evidence type="ECO:0000313" key="9">
    <source>
        <dbReference type="Proteomes" id="UP001596109"/>
    </source>
</evidence>
<keyword evidence="5 6" id="KW-0472">Membrane</keyword>
<dbReference type="Gene3D" id="3.30.70.270">
    <property type="match status" value="1"/>
</dbReference>
<proteinExistence type="predicted"/>
<dbReference type="NCBIfam" id="TIGR00254">
    <property type="entry name" value="GGDEF"/>
    <property type="match status" value="1"/>
</dbReference>
<keyword evidence="2" id="KW-1003">Cell membrane</keyword>
<accession>A0ABW0TM38</accession>
<feature type="transmembrane region" description="Helical" evidence="6">
    <location>
        <begin position="279"/>
        <end position="302"/>
    </location>
</feature>
<dbReference type="InterPro" id="IPR050469">
    <property type="entry name" value="Diguanylate_Cyclase"/>
</dbReference>
<dbReference type="CDD" id="cd12912">
    <property type="entry name" value="PDC2_MCP_like"/>
    <property type="match status" value="1"/>
</dbReference>
<evidence type="ECO:0000256" key="5">
    <source>
        <dbReference type="ARBA" id="ARBA00023136"/>
    </source>
</evidence>
<dbReference type="SMART" id="SM00267">
    <property type="entry name" value="GGDEF"/>
    <property type="match status" value="1"/>
</dbReference>
<protein>
    <submittedName>
        <fullName evidence="8">Diguanylate cyclase</fullName>
        <ecNumber evidence="8">2.7.7.65</ecNumber>
    </submittedName>
</protein>
<keyword evidence="4 6" id="KW-1133">Transmembrane helix</keyword>
<reference evidence="9" key="1">
    <citation type="journal article" date="2019" name="Int. J. Syst. Evol. Microbiol.">
        <title>The Global Catalogue of Microorganisms (GCM) 10K type strain sequencing project: providing services to taxonomists for standard genome sequencing and annotation.</title>
        <authorList>
            <consortium name="The Broad Institute Genomics Platform"/>
            <consortium name="The Broad Institute Genome Sequencing Center for Infectious Disease"/>
            <person name="Wu L."/>
            <person name="Ma J."/>
        </authorList>
    </citation>
    <scope>NUCLEOTIDE SEQUENCE [LARGE SCALE GENOMIC DNA]</scope>
    <source>
        <strain evidence="9">CGMCC 4.1434</strain>
    </source>
</reference>
<dbReference type="Proteomes" id="UP001596109">
    <property type="component" value="Unassembled WGS sequence"/>
</dbReference>
<dbReference type="Gene3D" id="3.30.450.20">
    <property type="entry name" value="PAS domain"/>
    <property type="match status" value="2"/>
</dbReference>
<sequence>MIKTLRFWIMLLLTFTMIGILGITSIAGYFVEKENVVDNTLKMNNVFSAKLAQLTEEVFEGMQSQLQVKAFEVSADIDDAEKLTEELDVLLSSNKNFNSLSVVNRDGVVLATAPDVGIVGSKLETPGPKEALYERKNLISAPYQATTGRLLVLISTPLWNDKNEYLGFLSGTIYLQEENSIRDILGDHYATDGSYVWVVDRNGIIIYHPVADRIGTSVVENDVAQKIMRHESGAQKVLNSNGQEYLAGYTFIKASKWGVVSQTPIGVSVKSAADVVSRMLLYALPFVIFFFFVTILLTNGLASPLRKLALYSASLREGERTQTAIPTWYFEAKQLNETIREYAEWQQQTVDEYKERSYTDALTGLKNRRYQEEMIAKWIRHKKPFSLIMIDIDHFKQVNDTYGHQVGDEVLKFLAEKMCEVVRSEDVCVRLGGEEFVMLLTDTNHTDALKIAERLRRNVAAVVCPTNDIITVSLGVGYYHDPEETVDHLFERVDKALYRAKTEGRNRVVLAEE</sequence>
<dbReference type="SUPFAM" id="SSF55073">
    <property type="entry name" value="Nucleotide cyclase"/>
    <property type="match status" value="1"/>
</dbReference>
<dbReference type="PANTHER" id="PTHR45138:SF9">
    <property type="entry name" value="DIGUANYLATE CYCLASE DGCM-RELATED"/>
    <property type="match status" value="1"/>
</dbReference>
<dbReference type="InterPro" id="IPR043128">
    <property type="entry name" value="Rev_trsase/Diguanyl_cyclase"/>
</dbReference>
<dbReference type="RefSeq" id="WP_381435408.1">
    <property type="nucleotide sequence ID" value="NZ_JBHSNO010000006.1"/>
</dbReference>
<comment type="caution">
    <text evidence="8">The sequence shown here is derived from an EMBL/GenBank/DDBJ whole genome shotgun (WGS) entry which is preliminary data.</text>
</comment>
<evidence type="ECO:0000259" key="7">
    <source>
        <dbReference type="PROSITE" id="PS50887"/>
    </source>
</evidence>
<evidence type="ECO:0000256" key="6">
    <source>
        <dbReference type="SAM" id="Phobius"/>
    </source>
</evidence>
<evidence type="ECO:0000256" key="4">
    <source>
        <dbReference type="ARBA" id="ARBA00022989"/>
    </source>
</evidence>
<gene>
    <name evidence="8" type="ORF">ACFPRA_13250</name>
</gene>
<evidence type="ECO:0000256" key="2">
    <source>
        <dbReference type="ARBA" id="ARBA00022475"/>
    </source>
</evidence>
<dbReference type="InterPro" id="IPR000160">
    <property type="entry name" value="GGDEF_dom"/>
</dbReference>
<feature type="domain" description="GGDEF" evidence="7">
    <location>
        <begin position="383"/>
        <end position="513"/>
    </location>
</feature>
<dbReference type="PANTHER" id="PTHR45138">
    <property type="entry name" value="REGULATORY COMPONENTS OF SENSORY TRANSDUCTION SYSTEM"/>
    <property type="match status" value="1"/>
</dbReference>
<dbReference type="CDD" id="cd18773">
    <property type="entry name" value="PDC1_HK_sensor"/>
    <property type="match status" value="1"/>
</dbReference>
<comment type="subcellular location">
    <subcellularLocation>
        <location evidence="1">Cell membrane</location>
        <topology evidence="1">Multi-pass membrane protein</topology>
    </subcellularLocation>
</comment>
<keyword evidence="9" id="KW-1185">Reference proteome</keyword>
<organism evidence="8 9">
    <name type="scientific">Sporosarcina soli</name>
    <dbReference type="NCBI Taxonomy" id="334736"/>
    <lineage>
        <taxon>Bacteria</taxon>
        <taxon>Bacillati</taxon>
        <taxon>Bacillota</taxon>
        <taxon>Bacilli</taxon>
        <taxon>Bacillales</taxon>
        <taxon>Caryophanaceae</taxon>
        <taxon>Sporosarcina</taxon>
    </lineage>
</organism>
<keyword evidence="8" id="KW-0548">Nucleotidyltransferase</keyword>
<keyword evidence="3 6" id="KW-0812">Transmembrane</keyword>
<feature type="transmembrane region" description="Helical" evidence="6">
    <location>
        <begin position="7"/>
        <end position="31"/>
    </location>
</feature>
<evidence type="ECO:0000313" key="8">
    <source>
        <dbReference type="EMBL" id="MFC5589866.1"/>
    </source>
</evidence>
<dbReference type="InterPro" id="IPR029787">
    <property type="entry name" value="Nucleotide_cyclase"/>
</dbReference>